<organism evidence="1 2">
    <name type="scientific">Bacteroides nordii</name>
    <dbReference type="NCBI Taxonomy" id="291645"/>
    <lineage>
        <taxon>Bacteria</taxon>
        <taxon>Pseudomonadati</taxon>
        <taxon>Bacteroidota</taxon>
        <taxon>Bacteroidia</taxon>
        <taxon>Bacteroidales</taxon>
        <taxon>Bacteroidaceae</taxon>
        <taxon>Bacteroides</taxon>
    </lineage>
</organism>
<evidence type="ECO:0000313" key="1">
    <source>
        <dbReference type="EMBL" id="RHB33764.1"/>
    </source>
</evidence>
<evidence type="ECO:0000313" key="2">
    <source>
        <dbReference type="Proteomes" id="UP000284379"/>
    </source>
</evidence>
<dbReference type="Proteomes" id="UP000284379">
    <property type="component" value="Unassembled WGS sequence"/>
</dbReference>
<name>A0A413VJP5_9BACE</name>
<dbReference type="EMBL" id="QSGO01000014">
    <property type="protein sequence ID" value="RHB33764.1"/>
    <property type="molecule type" value="Genomic_DNA"/>
</dbReference>
<comment type="caution">
    <text evidence="1">The sequence shown here is derived from an EMBL/GenBank/DDBJ whole genome shotgun (WGS) entry which is preliminary data.</text>
</comment>
<proteinExistence type="predicted"/>
<gene>
    <name evidence="1" type="ORF">DW888_15610</name>
</gene>
<protein>
    <submittedName>
        <fullName evidence="1">Uncharacterized protein</fullName>
    </submittedName>
</protein>
<reference evidence="1 2" key="1">
    <citation type="submission" date="2018-08" db="EMBL/GenBank/DDBJ databases">
        <title>A genome reference for cultivated species of the human gut microbiota.</title>
        <authorList>
            <person name="Zou Y."/>
            <person name="Xue W."/>
            <person name="Luo G."/>
        </authorList>
    </citation>
    <scope>NUCLEOTIDE SEQUENCE [LARGE SCALE GENOMIC DNA]</scope>
    <source>
        <strain evidence="1 2">AM40-30BH</strain>
    </source>
</reference>
<accession>A0A413VJP5</accession>
<sequence length="60" mass="7443">MIEAALYEVMNDHMVTFKKKRRHSYDRWFNFVKMEMIVTIWCNFKMFSEFASYLCILNFS</sequence>
<dbReference type="AlphaFoldDB" id="A0A413VJP5"/>